<name>A0A8X7RCJ7_BRACI</name>
<dbReference type="AlphaFoldDB" id="A0A8X7RCJ7"/>
<evidence type="ECO:0000313" key="3">
    <source>
        <dbReference type="Proteomes" id="UP000886595"/>
    </source>
</evidence>
<protein>
    <submittedName>
        <fullName evidence="2">Uncharacterized protein</fullName>
    </submittedName>
</protein>
<evidence type="ECO:0000256" key="1">
    <source>
        <dbReference type="SAM" id="MobiDB-lite"/>
    </source>
</evidence>
<gene>
    <name evidence="2" type="ORF">Bca52824_053904</name>
</gene>
<feature type="compositionally biased region" description="Polar residues" evidence="1">
    <location>
        <begin position="72"/>
        <end position="83"/>
    </location>
</feature>
<dbReference type="Proteomes" id="UP000886595">
    <property type="component" value="Unassembled WGS sequence"/>
</dbReference>
<organism evidence="2 3">
    <name type="scientific">Brassica carinata</name>
    <name type="common">Ethiopian mustard</name>
    <name type="synonym">Abyssinian cabbage</name>
    <dbReference type="NCBI Taxonomy" id="52824"/>
    <lineage>
        <taxon>Eukaryota</taxon>
        <taxon>Viridiplantae</taxon>
        <taxon>Streptophyta</taxon>
        <taxon>Embryophyta</taxon>
        <taxon>Tracheophyta</taxon>
        <taxon>Spermatophyta</taxon>
        <taxon>Magnoliopsida</taxon>
        <taxon>eudicotyledons</taxon>
        <taxon>Gunneridae</taxon>
        <taxon>Pentapetalae</taxon>
        <taxon>rosids</taxon>
        <taxon>malvids</taxon>
        <taxon>Brassicales</taxon>
        <taxon>Brassicaceae</taxon>
        <taxon>Brassiceae</taxon>
        <taxon>Brassica</taxon>
    </lineage>
</organism>
<feature type="compositionally biased region" description="Polar residues" evidence="1">
    <location>
        <begin position="26"/>
        <end position="48"/>
    </location>
</feature>
<comment type="caution">
    <text evidence="2">The sequence shown here is derived from an EMBL/GenBank/DDBJ whole genome shotgun (WGS) entry which is preliminary data.</text>
</comment>
<sequence length="83" mass="9206">MQRKRTDTVKGRGGESVRRVSRDFKSTVTTPEFIASGQSKTTTTTQMFDPQEASRTGLRGEMGRCDRDKGLSHTSSMIHPSIT</sequence>
<accession>A0A8X7RCJ7</accession>
<feature type="compositionally biased region" description="Basic and acidic residues" evidence="1">
    <location>
        <begin position="61"/>
        <end position="71"/>
    </location>
</feature>
<reference evidence="2 3" key="1">
    <citation type="submission" date="2020-02" db="EMBL/GenBank/DDBJ databases">
        <authorList>
            <person name="Ma Q."/>
            <person name="Huang Y."/>
            <person name="Song X."/>
            <person name="Pei D."/>
        </authorList>
    </citation>
    <scope>NUCLEOTIDE SEQUENCE [LARGE SCALE GENOMIC DNA]</scope>
    <source>
        <strain evidence="2">Sxm20200214</strain>
        <tissue evidence="2">Leaf</tissue>
    </source>
</reference>
<keyword evidence="3" id="KW-1185">Reference proteome</keyword>
<proteinExistence type="predicted"/>
<feature type="compositionally biased region" description="Basic and acidic residues" evidence="1">
    <location>
        <begin position="1"/>
        <end position="25"/>
    </location>
</feature>
<dbReference type="EMBL" id="JAAMPC010000011">
    <property type="protein sequence ID" value="KAG2282684.1"/>
    <property type="molecule type" value="Genomic_DNA"/>
</dbReference>
<evidence type="ECO:0000313" key="2">
    <source>
        <dbReference type="EMBL" id="KAG2282684.1"/>
    </source>
</evidence>
<feature type="region of interest" description="Disordered" evidence="1">
    <location>
        <begin position="1"/>
        <end position="83"/>
    </location>
</feature>